<dbReference type="EMBL" id="JAVTTO010000004">
    <property type="protein sequence ID" value="MDT7832797.1"/>
    <property type="molecule type" value="Genomic_DNA"/>
</dbReference>
<dbReference type="Proteomes" id="UP001257277">
    <property type="component" value="Unassembled WGS sequence"/>
</dbReference>
<protein>
    <recommendedName>
        <fullName evidence="3">Right handed beta helix domain-containing protein</fullName>
    </recommendedName>
</protein>
<keyword evidence="2" id="KW-1185">Reference proteome</keyword>
<name>A0ABU3LI97_9FLAO</name>
<comment type="caution">
    <text evidence="1">The sequence shown here is derived from an EMBL/GenBank/DDBJ whole genome shotgun (WGS) entry which is preliminary data.</text>
</comment>
<organism evidence="1 2">
    <name type="scientific">Asprobacillus argus</name>
    <dbReference type="NCBI Taxonomy" id="3076534"/>
    <lineage>
        <taxon>Bacteria</taxon>
        <taxon>Pseudomonadati</taxon>
        <taxon>Bacteroidota</taxon>
        <taxon>Flavobacteriia</taxon>
        <taxon>Flavobacteriales</taxon>
        <taxon>Flavobacteriaceae</taxon>
        <taxon>Asprobacillus</taxon>
    </lineage>
</organism>
<dbReference type="PROSITE" id="PS51257">
    <property type="entry name" value="PROKAR_LIPOPROTEIN"/>
    <property type="match status" value="1"/>
</dbReference>
<dbReference type="RefSeq" id="WP_349242050.1">
    <property type="nucleotide sequence ID" value="NZ_JAVTTO010000004.1"/>
</dbReference>
<reference evidence="1 2" key="1">
    <citation type="submission" date="2023-09" db="EMBL/GenBank/DDBJ databases">
        <title>Novel taxa isolated from Blanes Bay.</title>
        <authorList>
            <person name="Rey-Velasco X."/>
            <person name="Lucena T."/>
        </authorList>
    </citation>
    <scope>NUCLEOTIDE SEQUENCE [LARGE SCALE GENOMIC DNA]</scope>
    <source>
        <strain evidence="1 2">S356</strain>
    </source>
</reference>
<gene>
    <name evidence="1" type="ORF">RQM59_10435</name>
</gene>
<evidence type="ECO:0000313" key="1">
    <source>
        <dbReference type="EMBL" id="MDT7832797.1"/>
    </source>
</evidence>
<sequence length="504" mass="55133">MRYLVSALLLLLLISITSCRKDFSTIPSSGNLAFSKDTVYLDTVFTNIGSATYNLKVYNRSNSDITIPDIRLENGTSSKYRLNVDGVPGKAFQNVDILAKDSIFIFIETTIDITSVTNPLYTDKILFDTGSNQQDVDLVTLVQDARFIYPGRDPVTMDIDVLTLDGQPTTIHGRFLEDSELTFTNAKPYVVYGYAAVPANKTLTIEAGARIHFHSDSGLIVDDGGSLKVNGSLTDKVTFEGDRLEHSFSTIPGQWGTIWMRAGSIDNEIHHAIIKNGIVGVLVDSISDTTTRTLTLTNTEIYNHSNYGILGRETNIQGTNLVLGNAGQASLAATIGGTYNFTHSTFANYWNNGIRQLPTVLVNNFFTFTNSSGQEVTETRDLHAANFNNCIIDGNSNIEFILDKVDGSLFNFSTTNCMIQFNDINGTYAGVSELDFTNATKYPGVILNGTPHFRNTAINDFIIGNMSDAINKANGAFSALVPLDILGVDRTSMPDIGAYQHITF</sequence>
<evidence type="ECO:0000313" key="2">
    <source>
        <dbReference type="Proteomes" id="UP001257277"/>
    </source>
</evidence>
<accession>A0ABU3LI97</accession>
<evidence type="ECO:0008006" key="3">
    <source>
        <dbReference type="Google" id="ProtNLM"/>
    </source>
</evidence>
<proteinExistence type="predicted"/>